<evidence type="ECO:0000313" key="1">
    <source>
        <dbReference type="EMBL" id="EMS32398.1"/>
    </source>
</evidence>
<dbReference type="AlphaFoldDB" id="M7XCW1"/>
<dbReference type="InParanoid" id="M7XCW1"/>
<reference evidence="1" key="1">
    <citation type="submission" date="2013-01" db="EMBL/GenBank/DDBJ databases">
        <title>Genome assembly of Mariniradius saccharolyticus AK6.</title>
        <authorList>
            <person name="Vaidya B."/>
            <person name="Khatri I."/>
            <person name="Tanuku N.R.S."/>
            <person name="Subramanian S."/>
            <person name="Pinnaka A."/>
        </authorList>
    </citation>
    <scope>NUCLEOTIDE SEQUENCE [LARGE SCALE GENOMIC DNA]</scope>
    <source>
        <strain evidence="1">AK6</strain>
    </source>
</reference>
<sequence length="47" mass="5151">MVKGLATKIIRKTVTIQILFAGQLFLTCKKHMSSINCPLVSLGRGSF</sequence>
<dbReference type="Proteomes" id="UP000010953">
    <property type="component" value="Unassembled WGS sequence"/>
</dbReference>
<organism evidence="1 2">
    <name type="scientific">Mariniradius saccharolyticus AK6</name>
    <dbReference type="NCBI Taxonomy" id="1239962"/>
    <lineage>
        <taxon>Bacteria</taxon>
        <taxon>Pseudomonadati</taxon>
        <taxon>Bacteroidota</taxon>
        <taxon>Cytophagia</taxon>
        <taxon>Cytophagales</taxon>
        <taxon>Cyclobacteriaceae</taxon>
        <taxon>Mariniradius</taxon>
    </lineage>
</organism>
<protein>
    <submittedName>
        <fullName evidence="1">Uncharacterized protein</fullName>
    </submittedName>
</protein>
<gene>
    <name evidence="1" type="ORF">C943_01125</name>
</gene>
<evidence type="ECO:0000313" key="2">
    <source>
        <dbReference type="Proteomes" id="UP000010953"/>
    </source>
</evidence>
<comment type="caution">
    <text evidence="1">The sequence shown here is derived from an EMBL/GenBank/DDBJ whole genome shotgun (WGS) entry which is preliminary data.</text>
</comment>
<keyword evidence="2" id="KW-1185">Reference proteome</keyword>
<dbReference type="EMBL" id="AMZY02000013">
    <property type="protein sequence ID" value="EMS32398.1"/>
    <property type="molecule type" value="Genomic_DNA"/>
</dbReference>
<accession>M7XCW1</accession>
<proteinExistence type="predicted"/>
<name>M7XCW1_9BACT</name>